<comment type="subcellular location">
    <subcellularLocation>
        <location evidence="1 5">Nucleus</location>
    </subcellularLocation>
</comment>
<dbReference type="EMBL" id="KZ667853">
    <property type="protein sequence ID" value="PPR89721.1"/>
    <property type="molecule type" value="Genomic_DNA"/>
</dbReference>
<dbReference type="Proteomes" id="UP000239757">
    <property type="component" value="Unassembled WGS sequence"/>
</dbReference>
<dbReference type="InterPro" id="IPR029240">
    <property type="entry name" value="MMS19_N"/>
</dbReference>
<dbReference type="InterPro" id="IPR011989">
    <property type="entry name" value="ARM-like"/>
</dbReference>
<dbReference type="Gene3D" id="1.25.10.10">
    <property type="entry name" value="Leucine-rich Repeat Variant"/>
    <property type="match status" value="1"/>
</dbReference>
<accession>A0A2P5WF97</accession>
<evidence type="ECO:0000259" key="6">
    <source>
        <dbReference type="Pfam" id="PF12460"/>
    </source>
</evidence>
<protein>
    <recommendedName>
        <fullName evidence="5">MMS19 nucleotide excision repair protein</fullName>
    </recommendedName>
</protein>
<keyword evidence="5" id="KW-0234">DNA repair</keyword>
<reference evidence="8 9" key="1">
    <citation type="submission" date="2015-01" db="EMBL/GenBank/DDBJ databases">
        <title>Genome of allotetraploid Gossypium barbadense reveals genomic plasticity and fiber elongation in cotton evolution.</title>
        <authorList>
            <person name="Chen X."/>
            <person name="Liu X."/>
            <person name="Zhao B."/>
            <person name="Zheng H."/>
            <person name="Hu Y."/>
            <person name="Lu G."/>
            <person name="Yang C."/>
            <person name="Chen J."/>
            <person name="Shan C."/>
            <person name="Zhang L."/>
            <person name="Zhou Y."/>
            <person name="Wang L."/>
            <person name="Guo W."/>
            <person name="Bai Y."/>
            <person name="Ruan J."/>
            <person name="Shangguan X."/>
            <person name="Mao Y."/>
            <person name="Jiang J."/>
            <person name="Zhu Y."/>
            <person name="Lei J."/>
            <person name="Kang H."/>
            <person name="Chen S."/>
            <person name="He X."/>
            <person name="Wang R."/>
            <person name="Wang Y."/>
            <person name="Chen J."/>
            <person name="Wang L."/>
            <person name="Yu S."/>
            <person name="Wang B."/>
            <person name="Wei J."/>
            <person name="Song S."/>
            <person name="Lu X."/>
            <person name="Gao Z."/>
            <person name="Gu W."/>
            <person name="Deng X."/>
            <person name="Ma D."/>
            <person name="Wang S."/>
            <person name="Liang W."/>
            <person name="Fang L."/>
            <person name="Cai C."/>
            <person name="Zhu X."/>
            <person name="Zhou B."/>
            <person name="Zhang Y."/>
            <person name="Chen Z."/>
            <person name="Xu S."/>
            <person name="Zhu R."/>
            <person name="Wang S."/>
            <person name="Zhang T."/>
            <person name="Zhao G."/>
        </authorList>
    </citation>
    <scope>NUCLEOTIDE SEQUENCE [LARGE SCALE GENOMIC DNA]</scope>
    <source>
        <strain evidence="9">cv. Xinhai21</strain>
        <tissue evidence="8">Leaf</tissue>
    </source>
</reference>
<feature type="domain" description="MMS19 N-terminal" evidence="7">
    <location>
        <begin position="46"/>
        <end position="324"/>
    </location>
</feature>
<dbReference type="GO" id="GO:0005634">
    <property type="term" value="C:nucleus"/>
    <property type="evidence" value="ECO:0007669"/>
    <property type="project" value="UniProtKB-SubCell"/>
</dbReference>
<keyword evidence="5" id="KW-0227">DNA damage</keyword>
<evidence type="ECO:0000259" key="7">
    <source>
        <dbReference type="Pfam" id="PF14500"/>
    </source>
</evidence>
<organism evidence="8 9">
    <name type="scientific">Gossypium barbadense</name>
    <name type="common">Sea Island cotton</name>
    <name type="synonym">Hibiscus barbadensis</name>
    <dbReference type="NCBI Taxonomy" id="3634"/>
    <lineage>
        <taxon>Eukaryota</taxon>
        <taxon>Viridiplantae</taxon>
        <taxon>Streptophyta</taxon>
        <taxon>Embryophyta</taxon>
        <taxon>Tracheophyta</taxon>
        <taxon>Spermatophyta</taxon>
        <taxon>Magnoliopsida</taxon>
        <taxon>eudicotyledons</taxon>
        <taxon>Gunneridae</taxon>
        <taxon>Pentapetalae</taxon>
        <taxon>rosids</taxon>
        <taxon>malvids</taxon>
        <taxon>Malvales</taxon>
        <taxon>Malvaceae</taxon>
        <taxon>Malvoideae</taxon>
        <taxon>Gossypium</taxon>
    </lineage>
</organism>
<feature type="domain" description="MMS19 C-terminal" evidence="6">
    <location>
        <begin position="683"/>
        <end position="1109"/>
    </location>
</feature>
<dbReference type="InterPro" id="IPR039920">
    <property type="entry name" value="MMS19"/>
</dbReference>
<dbReference type="OrthoDB" id="342900at2759"/>
<dbReference type="GO" id="GO:0006281">
    <property type="term" value="P:DNA repair"/>
    <property type="evidence" value="ECO:0007669"/>
    <property type="project" value="UniProtKB-UniRule"/>
</dbReference>
<gene>
    <name evidence="8" type="ORF">GOBAR_AA30971</name>
</gene>
<evidence type="ECO:0000256" key="5">
    <source>
        <dbReference type="RuleBase" id="RU367072"/>
    </source>
</evidence>
<proteinExistence type="inferred from homology"/>
<evidence type="ECO:0000313" key="8">
    <source>
        <dbReference type="EMBL" id="PPR89721.1"/>
    </source>
</evidence>
<dbReference type="GO" id="GO:0051604">
    <property type="term" value="P:protein maturation"/>
    <property type="evidence" value="ECO:0007669"/>
    <property type="project" value="UniProtKB-UniRule"/>
</dbReference>
<keyword evidence="4 5" id="KW-0539">Nucleus</keyword>
<dbReference type="GO" id="GO:0097361">
    <property type="term" value="C:cytosolic [4Fe-4S] assembly targeting complex"/>
    <property type="evidence" value="ECO:0007669"/>
    <property type="project" value="UniProtKB-UniRule"/>
</dbReference>
<evidence type="ECO:0000313" key="9">
    <source>
        <dbReference type="Proteomes" id="UP000239757"/>
    </source>
</evidence>
<dbReference type="PANTHER" id="PTHR12891">
    <property type="entry name" value="DNA REPAIR/TRANSCRIPTION PROTEIN MET18/MMS19"/>
    <property type="match status" value="1"/>
</dbReference>
<comment type="similarity">
    <text evidence="2 5">Belongs to the MET18/MMS19 family.</text>
</comment>
<dbReference type="InterPro" id="IPR016024">
    <property type="entry name" value="ARM-type_fold"/>
</dbReference>
<comment type="function">
    <text evidence="5">Key component of the cytosolic iron-sulfur protein assembly (CIA) complex, a multiprotein complex that mediates the incorporation of iron-sulfur cluster into apoproteins specifically involved in DNA metabolism and genomic integrity. In the CIA complex, MMS19 acts as an adapter between early-acting CIA components and a subset of cellular target iron-sulfur proteins.</text>
</comment>
<dbReference type="AlphaFoldDB" id="A0A2P5WF97"/>
<evidence type="ECO:0000256" key="4">
    <source>
        <dbReference type="ARBA" id="ARBA00023242"/>
    </source>
</evidence>
<dbReference type="SUPFAM" id="SSF48371">
    <property type="entry name" value="ARM repeat"/>
    <property type="match status" value="2"/>
</dbReference>
<dbReference type="Pfam" id="PF14500">
    <property type="entry name" value="MMS19_N"/>
    <property type="match status" value="1"/>
</dbReference>
<dbReference type="PANTHER" id="PTHR12891:SF0">
    <property type="entry name" value="MMS19 NUCLEOTIDE EXCISION REPAIR PROTEIN HOMOLOG"/>
    <property type="match status" value="1"/>
</dbReference>
<name>A0A2P5WF97_GOSBA</name>
<dbReference type="InterPro" id="IPR024687">
    <property type="entry name" value="MMS19_C"/>
</dbReference>
<dbReference type="GO" id="GO:0016226">
    <property type="term" value="P:iron-sulfur cluster assembly"/>
    <property type="evidence" value="ECO:0007669"/>
    <property type="project" value="UniProtKB-UniRule"/>
</dbReference>
<evidence type="ECO:0000256" key="3">
    <source>
        <dbReference type="ARBA" id="ARBA00022737"/>
    </source>
</evidence>
<sequence>MAEPSQLSQYIESFVDSSRSPTQQAASLEAIASLLKNNQLTIETLVREMEGYLTTVDNIIRARGTKIQLVVSILLLGEVLVRLASKPLDDATIRSLIGFFTDRLADWRALRGALVGCLALMRRKSSGGMVSGSDAKAVAESYLQNLQVQSLGQYERKLSFELMECLLERYPNAVASLGDTLIYGICESVDGEKDPHCLMLTFHIIEVLSRLFPDPSDALAGFAHELFEILGCYFPIHFTHQKDEDMSMTIKRDDLARALMLAFSSTPLFEPYAIPLLLEKLSSSLPSAKLDSLRYLTDCTMKYGADRMAKHIEAIWSSLKEAIFTSLDSVLLFTPESLEGSDLPKNEIAAEALSLLQKLIVQNTKLFLDLIVGDEDISMIFNTISYYKNYHEIPLERKQRLNAVGRVLFTTAKASQVSCNRVFECFFSQLMDILGLSARNSSGQPYFDESILISKRCKHGALYLSIEILSACRDMIASSETILAATSHTEETWKHLLQSFSPALTMGFCSAFICSSEGTHDAATYIGVKGLLILATFPGGYSLISKTVFEKILVTFVSIINEEYSKRLSWKLALKALVEVGSFIERYHESEKESSYMDIVVEKILSLAFVGDFGILFPLRLEALSDIGTSGRSYMLKVVQGLEEAIYANLYEVHGSTNSAEIVTHLLKCYSDKVIPWIRCEKGFEEVLLQFAINIWNQIESSTHFNASQTNKKGVLDVMMKAMKLAVANCSEEKQNIIVQKSYNILSSSISFPLEELLLQERFQIAQEVDNSSSRDEWVLSLFAAVTIAVHPQTHIPNTRSIVSLFMTTLLKGNVVAAQALGSMVNKLDLKSTSGQTSSDCTLEEAMDIILNLSLWIFDKNSSSSIQSKMISVHDTALNDLSNGVGSCTSLQIHAILGLAWIGKGLLIRGHEKVNDITMIFLQCLQSSGRAGISHQEKSISENNYKLDLHNSVMKTAADAFQILIGDCEQCLNREFHAIIRPLYKQRFFSAIMPVLQSLVMKLEPLSRSFLFRASAHVIIDTPLIVVLSDTKKIIPMLLDGLSALSNDVVDKEVLYGLLLVLSGILMDKNGQEAVSDSAHTVVNCLVDLTRYPHMTLVRETAVQCLIAISGLSHARIYPMRTQVLQAVIKALDDPKRAVRREAVRCRQAWASIASRSLHF</sequence>
<evidence type="ECO:0000256" key="1">
    <source>
        <dbReference type="ARBA" id="ARBA00004123"/>
    </source>
</evidence>
<keyword evidence="3" id="KW-0677">Repeat</keyword>
<evidence type="ECO:0000256" key="2">
    <source>
        <dbReference type="ARBA" id="ARBA00009340"/>
    </source>
</evidence>
<dbReference type="Pfam" id="PF12460">
    <property type="entry name" value="MMS19_C"/>
    <property type="match status" value="1"/>
</dbReference>